<gene>
    <name evidence="1" type="ORF">HF325_003699</name>
</gene>
<evidence type="ECO:0000313" key="2">
    <source>
        <dbReference type="Proteomes" id="UP000649328"/>
    </source>
</evidence>
<organism evidence="1 2">
    <name type="scientific">Metschnikowia pulcherrima</name>
    <dbReference type="NCBI Taxonomy" id="27326"/>
    <lineage>
        <taxon>Eukaryota</taxon>
        <taxon>Fungi</taxon>
        <taxon>Dikarya</taxon>
        <taxon>Ascomycota</taxon>
        <taxon>Saccharomycotina</taxon>
        <taxon>Pichiomycetes</taxon>
        <taxon>Metschnikowiaceae</taxon>
        <taxon>Metschnikowia</taxon>
    </lineage>
</organism>
<name>A0A8H7GUE8_9ASCO</name>
<accession>A0A8H7GUE8</accession>
<dbReference type="AlphaFoldDB" id="A0A8H7GUE8"/>
<reference evidence="1" key="1">
    <citation type="submission" date="2020-10" db="EMBL/GenBank/DDBJ databases">
        <title>The Whole-Genome Sequence of Metschnikowia persimmonesis, a Novel Endophytic Yeast Species Isolated from Medicinal Plant Diospyros kaki Thumb.</title>
        <authorList>
            <person name="Rahmat E."/>
            <person name="Kang Y."/>
        </authorList>
    </citation>
    <scope>NUCLEOTIDE SEQUENCE</scope>
    <source>
        <strain evidence="1">KIOM G15050</strain>
    </source>
</reference>
<comment type="caution">
    <text evidence="1">The sequence shown here is derived from an EMBL/GenBank/DDBJ whole genome shotgun (WGS) entry which is preliminary data.</text>
</comment>
<evidence type="ECO:0000313" key="1">
    <source>
        <dbReference type="EMBL" id="KAF8002734.1"/>
    </source>
</evidence>
<sequence>MDKISSQPELLLLLLRFHKELSKIGITATSTRDFTAAQVWKYRALYAIKLAKIHNVFWTQCQYLDISERDHKLGFLPNSIGILDPVNFETTVYEQLQLGVYKDIKFSDIQTL</sequence>
<dbReference type="OrthoDB" id="4092895at2759"/>
<dbReference type="Proteomes" id="UP000649328">
    <property type="component" value="Unassembled WGS sequence"/>
</dbReference>
<protein>
    <submittedName>
        <fullName evidence="1">Uncharacterized protein</fullName>
    </submittedName>
</protein>
<keyword evidence="2" id="KW-1185">Reference proteome</keyword>
<dbReference type="EMBL" id="JACBPP010000004">
    <property type="protein sequence ID" value="KAF8002734.1"/>
    <property type="molecule type" value="Genomic_DNA"/>
</dbReference>
<proteinExistence type="predicted"/>